<evidence type="ECO:0000256" key="1">
    <source>
        <dbReference type="SAM" id="Phobius"/>
    </source>
</evidence>
<dbReference type="NCBIfam" id="TIGR03949">
    <property type="entry name" value="bact_IIb_cerein"/>
    <property type="match status" value="1"/>
</dbReference>
<keyword evidence="1" id="KW-0812">Transmembrane</keyword>
<proteinExistence type="predicted"/>
<keyword evidence="3" id="KW-1185">Reference proteome</keyword>
<name>A0A1H5UZ18_9FIRM</name>
<evidence type="ECO:0000313" key="3">
    <source>
        <dbReference type="Proteomes" id="UP000236726"/>
    </source>
</evidence>
<sequence length="45" mass="4709">MNGFENISNEEMLEVDGGFWVTAAVIIGVVTGGAYIVGAYKGSKN</sequence>
<gene>
    <name evidence="2" type="ORF">SAMN05216537_10917</name>
</gene>
<dbReference type="AlphaFoldDB" id="A0A1H5UZ18"/>
<organism evidence="2 3">
    <name type="scientific">Lachnospira multipara</name>
    <dbReference type="NCBI Taxonomy" id="28051"/>
    <lineage>
        <taxon>Bacteria</taxon>
        <taxon>Bacillati</taxon>
        <taxon>Bacillota</taxon>
        <taxon>Clostridia</taxon>
        <taxon>Lachnospirales</taxon>
        <taxon>Lachnospiraceae</taxon>
        <taxon>Lachnospira</taxon>
    </lineage>
</organism>
<keyword evidence="1" id="KW-1133">Transmembrane helix</keyword>
<dbReference type="InterPro" id="IPR023991">
    <property type="entry name" value="Bacteriocin_IIb_lactobn/cerein"/>
</dbReference>
<accession>A0A1H5UZ18</accession>
<protein>
    <submittedName>
        <fullName evidence="2">Class IIb bacteriocin, lactobin A/cerein 7B family</fullName>
    </submittedName>
</protein>
<keyword evidence="1" id="KW-0472">Membrane</keyword>
<evidence type="ECO:0000313" key="2">
    <source>
        <dbReference type="EMBL" id="SEF80210.1"/>
    </source>
</evidence>
<dbReference type="RefSeq" id="WP_181022511.1">
    <property type="nucleotide sequence ID" value="NZ_FNUL01000009.1"/>
</dbReference>
<dbReference type="EMBL" id="FNUL01000009">
    <property type="protein sequence ID" value="SEF80210.1"/>
    <property type="molecule type" value="Genomic_DNA"/>
</dbReference>
<feature type="transmembrane region" description="Helical" evidence="1">
    <location>
        <begin position="20"/>
        <end position="40"/>
    </location>
</feature>
<reference evidence="2 3" key="1">
    <citation type="submission" date="2016-10" db="EMBL/GenBank/DDBJ databases">
        <authorList>
            <person name="de Groot N.N."/>
        </authorList>
    </citation>
    <scope>NUCLEOTIDE SEQUENCE [LARGE SCALE GENOMIC DNA]</scope>
    <source>
        <strain evidence="2 3">D15d</strain>
    </source>
</reference>
<dbReference type="Proteomes" id="UP000236726">
    <property type="component" value="Unassembled WGS sequence"/>
</dbReference>